<evidence type="ECO:0000313" key="2">
    <source>
        <dbReference type="EMBL" id="ESW39109.1"/>
    </source>
</evidence>
<dbReference type="Proteomes" id="UP000018511">
    <property type="component" value="Unassembled WGS sequence"/>
</dbReference>
<feature type="compositionally biased region" description="Low complexity" evidence="1">
    <location>
        <begin position="62"/>
        <end position="74"/>
    </location>
</feature>
<evidence type="ECO:0000313" key="3">
    <source>
        <dbReference type="Proteomes" id="UP000018511"/>
    </source>
</evidence>
<feature type="compositionally biased region" description="Low complexity" evidence="1">
    <location>
        <begin position="24"/>
        <end position="54"/>
    </location>
</feature>
<evidence type="ECO:0000256" key="1">
    <source>
        <dbReference type="SAM" id="MobiDB-lite"/>
    </source>
</evidence>
<proteinExistence type="predicted"/>
<sequence>MGTAQLPIVAGQLPCHVQQERHAAPVQNQAQQRPAQQQLMQAQPDQHQQQAEAQRGASHMCQAGTQAMAGTAAQRNDVDRAGGDRGRKCESGHGQGQAHEGDPFG</sequence>
<organism evidence="2 3">
    <name type="scientific">Pseudomonas taiwanensis SJ9</name>
    <dbReference type="NCBI Taxonomy" id="1388762"/>
    <lineage>
        <taxon>Bacteria</taxon>
        <taxon>Pseudomonadati</taxon>
        <taxon>Pseudomonadota</taxon>
        <taxon>Gammaproteobacteria</taxon>
        <taxon>Pseudomonadales</taxon>
        <taxon>Pseudomonadaceae</taxon>
        <taxon>Pseudomonas</taxon>
    </lineage>
</organism>
<feature type="region of interest" description="Disordered" evidence="1">
    <location>
        <begin position="19"/>
        <end position="105"/>
    </location>
</feature>
<accession>V7D9X6</accession>
<name>V7D9X6_9PSED</name>
<comment type="caution">
    <text evidence="2">The sequence shown here is derived from an EMBL/GenBank/DDBJ whole genome shotgun (WGS) entry which is preliminary data.</text>
</comment>
<feature type="compositionally biased region" description="Basic and acidic residues" evidence="1">
    <location>
        <begin position="76"/>
        <end position="91"/>
    </location>
</feature>
<gene>
    <name evidence="2" type="ORF">O164_13990</name>
</gene>
<protein>
    <submittedName>
        <fullName evidence="2">Uncharacterized protein</fullName>
    </submittedName>
</protein>
<reference evidence="2 3" key="1">
    <citation type="submission" date="2013-10" db="EMBL/GenBank/DDBJ databases">
        <title>Whole Genome Shotgun Sequence of Pseudomonas taiwanensis SJ9.</title>
        <authorList>
            <person name="Hong S.-J."/>
            <person name="Shin J.-H."/>
        </authorList>
    </citation>
    <scope>NUCLEOTIDE SEQUENCE [LARGE SCALE GENOMIC DNA]</scope>
    <source>
        <strain evidence="2 3">SJ9</strain>
    </source>
</reference>
<dbReference type="EMBL" id="AXUP01000171">
    <property type="protein sequence ID" value="ESW39109.1"/>
    <property type="molecule type" value="Genomic_DNA"/>
</dbReference>
<dbReference type="AlphaFoldDB" id="V7D9X6"/>